<feature type="region of interest" description="Disordered" evidence="1">
    <location>
        <begin position="1"/>
        <end position="86"/>
    </location>
</feature>
<evidence type="ECO:0000256" key="2">
    <source>
        <dbReference type="SAM" id="Phobius"/>
    </source>
</evidence>
<dbReference type="InterPro" id="IPR046795">
    <property type="entry name" value="TMEM127_TM"/>
</dbReference>
<feature type="compositionally biased region" description="Basic residues" evidence="1">
    <location>
        <begin position="52"/>
        <end position="86"/>
    </location>
</feature>
<gene>
    <name evidence="5 6" type="primary">LOC101849842</name>
</gene>
<dbReference type="InterPro" id="IPR033331">
    <property type="entry name" value="TMEM127"/>
</dbReference>
<organism evidence="4 6">
    <name type="scientific">Aplysia californica</name>
    <name type="common">California sea hare</name>
    <dbReference type="NCBI Taxonomy" id="6500"/>
    <lineage>
        <taxon>Eukaryota</taxon>
        <taxon>Metazoa</taxon>
        <taxon>Spiralia</taxon>
        <taxon>Lophotrochozoa</taxon>
        <taxon>Mollusca</taxon>
        <taxon>Gastropoda</taxon>
        <taxon>Heterobranchia</taxon>
        <taxon>Euthyneura</taxon>
        <taxon>Tectipleura</taxon>
        <taxon>Aplysiida</taxon>
        <taxon>Aplysioidea</taxon>
        <taxon>Aplysiidae</taxon>
        <taxon>Aplysia</taxon>
    </lineage>
</organism>
<keyword evidence="2 5" id="KW-0812">Transmembrane</keyword>
<evidence type="ECO:0000313" key="5">
    <source>
        <dbReference type="RefSeq" id="XP_005097510.1"/>
    </source>
</evidence>
<feature type="compositionally biased region" description="Pro residues" evidence="1">
    <location>
        <begin position="328"/>
        <end position="337"/>
    </location>
</feature>
<feature type="transmembrane region" description="Helical" evidence="2">
    <location>
        <begin position="264"/>
        <end position="283"/>
    </location>
</feature>
<evidence type="ECO:0000259" key="3">
    <source>
        <dbReference type="Pfam" id="PF20517"/>
    </source>
</evidence>
<dbReference type="GeneID" id="101849842"/>
<feature type="transmembrane region" description="Helical" evidence="2">
    <location>
        <begin position="222"/>
        <end position="244"/>
    </location>
</feature>
<name>A0ABM1VSQ9_APLCA</name>
<dbReference type="Pfam" id="PF20517">
    <property type="entry name" value="TMEM127"/>
    <property type="match status" value="1"/>
</dbReference>
<dbReference type="PANTHER" id="PTHR28358">
    <property type="entry name" value="TRANSMEMBRANE PROTEIN 127"/>
    <property type="match status" value="1"/>
</dbReference>
<keyword evidence="2" id="KW-0472">Membrane</keyword>
<dbReference type="RefSeq" id="XP_005097510.1">
    <property type="nucleotide sequence ID" value="XM_005097453.3"/>
</dbReference>
<feature type="transmembrane region" description="Helical" evidence="2">
    <location>
        <begin position="184"/>
        <end position="210"/>
    </location>
</feature>
<dbReference type="PANTHER" id="PTHR28358:SF1">
    <property type="entry name" value="TRANSMEMBRANE PROTEIN 127"/>
    <property type="match status" value="1"/>
</dbReference>
<accession>A0ABM1VSQ9</accession>
<reference evidence="5 6" key="1">
    <citation type="submission" date="2025-05" db="UniProtKB">
        <authorList>
            <consortium name="RefSeq"/>
        </authorList>
    </citation>
    <scope>IDENTIFICATION</scope>
</reference>
<sequence length="337" mass="37433">MSQSESPDPPENQEEDTPGHSATSLPHSSLPPPVVDPGSSHPRRSGSGGRARSSRRGHSHRSRSANGRSRSRHRHSSNRRHSRHRCRTYFQHKERNFASASCSMVTIVLLCTSLEPNWIYMSGGDCHLLHDPKGSLHTLSTRQFFSNGHFYKNYPLTSAGDMVYKFGGSSNDILVNCVTYTAVLLFKASIAFTLIAVVFSFISFLLDLFGPTYQLLKLLRRNAIFNILTVVMCISINLFAYWITSAVERLQESSRMHLGSKVEVTFAASFYLITAAGGMSVLATACNCLRRHKGVEAEHVRQADRYFDDTEALLPPPPPEEDSSPLSNLPPPPPYAP</sequence>
<dbReference type="RefSeq" id="XP_035825451.1">
    <property type="nucleotide sequence ID" value="XM_035969558.1"/>
</dbReference>
<evidence type="ECO:0000313" key="4">
    <source>
        <dbReference type="Proteomes" id="UP000694888"/>
    </source>
</evidence>
<feature type="domain" description="Transmembrane protein 127 transmembrane region" evidence="3">
    <location>
        <begin position="177"/>
        <end position="289"/>
    </location>
</feature>
<evidence type="ECO:0000256" key="1">
    <source>
        <dbReference type="SAM" id="MobiDB-lite"/>
    </source>
</evidence>
<feature type="region of interest" description="Disordered" evidence="1">
    <location>
        <begin position="310"/>
        <end position="337"/>
    </location>
</feature>
<keyword evidence="2" id="KW-1133">Transmembrane helix</keyword>
<proteinExistence type="predicted"/>
<keyword evidence="4" id="KW-1185">Reference proteome</keyword>
<dbReference type="Proteomes" id="UP000694888">
    <property type="component" value="Unplaced"/>
</dbReference>
<evidence type="ECO:0000313" key="6">
    <source>
        <dbReference type="RefSeq" id="XP_035825451.1"/>
    </source>
</evidence>
<protein>
    <submittedName>
        <fullName evidence="5 6">Transmembrane protein 127</fullName>
    </submittedName>
</protein>